<name>A0ABN9T1F9_9DINO</name>
<organism evidence="1 2">
    <name type="scientific">Prorocentrum cordatum</name>
    <dbReference type="NCBI Taxonomy" id="2364126"/>
    <lineage>
        <taxon>Eukaryota</taxon>
        <taxon>Sar</taxon>
        <taxon>Alveolata</taxon>
        <taxon>Dinophyceae</taxon>
        <taxon>Prorocentrales</taxon>
        <taxon>Prorocentraceae</taxon>
        <taxon>Prorocentrum</taxon>
    </lineage>
</organism>
<accession>A0ABN9T1F9</accession>
<evidence type="ECO:0000313" key="2">
    <source>
        <dbReference type="Proteomes" id="UP001189429"/>
    </source>
</evidence>
<protein>
    <submittedName>
        <fullName evidence="1">Uncharacterized protein</fullName>
    </submittedName>
</protein>
<dbReference type="EMBL" id="CAUYUJ010014249">
    <property type="protein sequence ID" value="CAK0838787.1"/>
    <property type="molecule type" value="Genomic_DNA"/>
</dbReference>
<comment type="caution">
    <text evidence="1">The sequence shown here is derived from an EMBL/GenBank/DDBJ whole genome shotgun (WGS) entry which is preliminary data.</text>
</comment>
<reference evidence="1" key="1">
    <citation type="submission" date="2023-10" db="EMBL/GenBank/DDBJ databases">
        <authorList>
            <person name="Chen Y."/>
            <person name="Shah S."/>
            <person name="Dougan E. K."/>
            <person name="Thang M."/>
            <person name="Chan C."/>
        </authorList>
    </citation>
    <scope>NUCLEOTIDE SEQUENCE [LARGE SCALE GENOMIC DNA]</scope>
</reference>
<sequence>MRTAAFGGQAPVLLERPTKLCAAAPARPVARPSGQDADCRKLAGAGAGCALAAQRRARVKGDSDVLLGAVLSALHLRGIASKAPLSQAQQSALEDTLSEVVAIYRLTTERHRQMPGHAALSRMPSRRLFGGLLEPEAKAATTCRPPNPVQQETDDLPALLEHACGAQALLQSAVAPSAAPDSWPAGQVIVRPEGVPSASFAFNPGPMSREEAEAEAQVLFRPAAGKQACRHLLSIARLTLVFEGCEALQVGVAHLLRRLTVVAVLNLYPAPSRLGEQSVRMLMVVGGGGRDGAAPAHVCELRLEELAWWQARGAARRHLDQFHAALRATHGGSSSAASTQALSCLVRSVLSRPPEGRSLRAFRCRLAKRYGSTVAAWRSAFGGDWHASFAAFQKHFQTVLPREEAAVRWMELDAGLASTVSLFELDPEAPVLLERLRRSIAAASSSYAEEAELEACDSYVDRLFEVMAFECCRRGAIARIVCPLCFAGLDMTFVCRLCALPLSPRLAPNPGEHRLSSRAIAIMCARYGSGRIP</sequence>
<keyword evidence="2" id="KW-1185">Reference proteome</keyword>
<proteinExistence type="predicted"/>
<gene>
    <name evidence="1" type="ORF">PCOR1329_LOCUS34648</name>
</gene>
<evidence type="ECO:0000313" key="1">
    <source>
        <dbReference type="EMBL" id="CAK0838787.1"/>
    </source>
</evidence>
<dbReference type="Proteomes" id="UP001189429">
    <property type="component" value="Unassembled WGS sequence"/>
</dbReference>